<feature type="region of interest" description="Disordered" evidence="1">
    <location>
        <begin position="28"/>
        <end position="47"/>
    </location>
</feature>
<dbReference type="HOGENOM" id="CLU_213366_0_0_5"/>
<sequence length="47" mass="4843">MNTTGGMSAYRAPTLKVFGSVVELTASGSKIGKEGKGQQSIGDTRKP</sequence>
<dbReference type="STRING" id="442562.Rumeso_03386"/>
<evidence type="ECO:0000313" key="3">
    <source>
        <dbReference type="Proteomes" id="UP000019666"/>
    </source>
</evidence>
<dbReference type="EMBL" id="AOSK01000094">
    <property type="protein sequence ID" value="EYD75058.1"/>
    <property type="molecule type" value="Genomic_DNA"/>
</dbReference>
<dbReference type="AlphaFoldDB" id="A0A017HLQ3"/>
<evidence type="ECO:0000313" key="2">
    <source>
        <dbReference type="EMBL" id="EYD75058.1"/>
    </source>
</evidence>
<comment type="caution">
    <text evidence="2">The sequence shown here is derived from an EMBL/GenBank/DDBJ whole genome shotgun (WGS) entry which is preliminary data.</text>
</comment>
<name>A0A017HLQ3_9RHOB</name>
<evidence type="ECO:0000256" key="1">
    <source>
        <dbReference type="SAM" id="MobiDB-lite"/>
    </source>
</evidence>
<organism evidence="2 3">
    <name type="scientific">Rubellimicrobium mesophilum DSM 19309</name>
    <dbReference type="NCBI Taxonomy" id="442562"/>
    <lineage>
        <taxon>Bacteria</taxon>
        <taxon>Pseudomonadati</taxon>
        <taxon>Pseudomonadota</taxon>
        <taxon>Alphaproteobacteria</taxon>
        <taxon>Rhodobacterales</taxon>
        <taxon>Roseobacteraceae</taxon>
        <taxon>Rubellimicrobium</taxon>
    </lineage>
</organism>
<feature type="compositionally biased region" description="Polar residues" evidence="1">
    <location>
        <begin position="37"/>
        <end position="47"/>
    </location>
</feature>
<evidence type="ECO:0008006" key="4">
    <source>
        <dbReference type="Google" id="ProtNLM"/>
    </source>
</evidence>
<keyword evidence="3" id="KW-1185">Reference proteome</keyword>
<proteinExistence type="predicted"/>
<dbReference type="Proteomes" id="UP000019666">
    <property type="component" value="Unassembled WGS sequence"/>
</dbReference>
<accession>A0A017HLQ3</accession>
<protein>
    <recommendedName>
        <fullName evidence="4">Lasso RiPP family leader peptide-containing protein</fullName>
    </recommendedName>
</protein>
<gene>
    <name evidence="2" type="ORF">Rumeso_03386</name>
</gene>
<reference evidence="2 3" key="1">
    <citation type="submission" date="2013-02" db="EMBL/GenBank/DDBJ databases">
        <authorList>
            <person name="Fiebig A."/>
            <person name="Goeker M."/>
            <person name="Klenk H.-P.P."/>
        </authorList>
    </citation>
    <scope>NUCLEOTIDE SEQUENCE [LARGE SCALE GENOMIC DNA]</scope>
    <source>
        <strain evidence="2 3">DSM 19309</strain>
    </source>
</reference>